<feature type="compositionally biased region" description="Low complexity" evidence="5">
    <location>
        <begin position="331"/>
        <end position="343"/>
    </location>
</feature>
<evidence type="ECO:0008006" key="10">
    <source>
        <dbReference type="Google" id="ProtNLM"/>
    </source>
</evidence>
<dbReference type="PANTHER" id="PTHR15549:SF30">
    <property type="entry name" value="MID2 DOMAIN-CONTAINING PROTEIN"/>
    <property type="match status" value="1"/>
</dbReference>
<feature type="region of interest" description="Disordered" evidence="5">
    <location>
        <begin position="404"/>
        <end position="514"/>
    </location>
</feature>
<evidence type="ECO:0000256" key="4">
    <source>
        <dbReference type="ARBA" id="ARBA00023136"/>
    </source>
</evidence>
<keyword evidence="2 6" id="KW-0812">Transmembrane</keyword>
<dbReference type="GO" id="GO:0016020">
    <property type="term" value="C:membrane"/>
    <property type="evidence" value="ECO:0007669"/>
    <property type="project" value="UniProtKB-SubCell"/>
</dbReference>
<keyword evidence="7" id="KW-0732">Signal</keyword>
<sequence length="514" mass="53425">MAARSLFTLVLLVLSALCFDKCASEILPGSNDGRDVDLSRRPAAQNATMRIGNWENVSPPTTMAPFLDQSQQGLAARAAHLFKRACPFTDASKKVGNCADQCCTNGVYGWCCNSMYVCGDGQSSTFCKYDSIATSTLTVTGTTAVVVTTTEAQSSPGTTVLSTITSTVVVTITRSDLETATEVRTIITTVDPRKRGIAGIPSPTQPAILSTPSAEAAKKEQQKPLAITDVSPNPRAHGRFFKRQTKTTPTVTSTRMVYVTAIRSVTVTSISVYAVTSTTATTITSTSTAAVNAKTTVTRTTTLTSTRGVTPAGGVLTGPTPSDGSGGNTNSGGSNDSGNPTDGNNGGNSGLSTGAKAGIGIGAGLGALVLGLLAAFLILRRRRQRKAETDEKVAAAVLAATAGGHNSMASPPMADKYYQYPHSNGTMSPPPPSSTGGYEMEGSQVGTQYPQSWNGSQGYEMAGTQSPSMGHAQPVFNPAMQQTQPGLKGQAMPHYAGQPQVYEMSHEPLGQKRG</sequence>
<keyword evidence="3 6" id="KW-1133">Transmembrane helix</keyword>
<dbReference type="Proteomes" id="UP000799424">
    <property type="component" value="Unassembled WGS sequence"/>
</dbReference>
<evidence type="ECO:0000256" key="1">
    <source>
        <dbReference type="ARBA" id="ARBA00004167"/>
    </source>
</evidence>
<feature type="signal peptide" evidence="7">
    <location>
        <begin position="1"/>
        <end position="24"/>
    </location>
</feature>
<evidence type="ECO:0000256" key="7">
    <source>
        <dbReference type="SAM" id="SignalP"/>
    </source>
</evidence>
<comment type="subcellular location">
    <subcellularLocation>
        <location evidence="1">Membrane</location>
        <topology evidence="1">Single-pass membrane protein</topology>
    </subcellularLocation>
</comment>
<accession>A0A6A7A427</accession>
<evidence type="ECO:0000313" key="9">
    <source>
        <dbReference type="Proteomes" id="UP000799424"/>
    </source>
</evidence>
<dbReference type="AlphaFoldDB" id="A0A6A7A427"/>
<feature type="transmembrane region" description="Helical" evidence="6">
    <location>
        <begin position="357"/>
        <end position="379"/>
    </location>
</feature>
<evidence type="ECO:0000256" key="5">
    <source>
        <dbReference type="SAM" id="MobiDB-lite"/>
    </source>
</evidence>
<dbReference type="GO" id="GO:0071944">
    <property type="term" value="C:cell periphery"/>
    <property type="evidence" value="ECO:0007669"/>
    <property type="project" value="UniProtKB-ARBA"/>
</dbReference>
<keyword evidence="9" id="KW-1185">Reference proteome</keyword>
<proteinExistence type="predicted"/>
<keyword evidence="4 6" id="KW-0472">Membrane</keyword>
<evidence type="ECO:0000313" key="8">
    <source>
        <dbReference type="EMBL" id="KAF2827548.1"/>
    </source>
</evidence>
<organism evidence="8 9">
    <name type="scientific">Ophiobolus disseminans</name>
    <dbReference type="NCBI Taxonomy" id="1469910"/>
    <lineage>
        <taxon>Eukaryota</taxon>
        <taxon>Fungi</taxon>
        <taxon>Dikarya</taxon>
        <taxon>Ascomycota</taxon>
        <taxon>Pezizomycotina</taxon>
        <taxon>Dothideomycetes</taxon>
        <taxon>Pleosporomycetidae</taxon>
        <taxon>Pleosporales</taxon>
        <taxon>Pleosporineae</taxon>
        <taxon>Phaeosphaeriaceae</taxon>
        <taxon>Ophiobolus</taxon>
    </lineage>
</organism>
<evidence type="ECO:0000256" key="2">
    <source>
        <dbReference type="ARBA" id="ARBA00022692"/>
    </source>
</evidence>
<dbReference type="EMBL" id="MU006224">
    <property type="protein sequence ID" value="KAF2827548.1"/>
    <property type="molecule type" value="Genomic_DNA"/>
</dbReference>
<dbReference type="InterPro" id="IPR051694">
    <property type="entry name" value="Immunoregulatory_rcpt-like"/>
</dbReference>
<feature type="compositionally biased region" description="Basic and acidic residues" evidence="5">
    <location>
        <begin position="504"/>
        <end position="514"/>
    </location>
</feature>
<reference evidence="8" key="1">
    <citation type="journal article" date="2020" name="Stud. Mycol.">
        <title>101 Dothideomycetes genomes: a test case for predicting lifestyles and emergence of pathogens.</title>
        <authorList>
            <person name="Haridas S."/>
            <person name="Albert R."/>
            <person name="Binder M."/>
            <person name="Bloem J."/>
            <person name="Labutti K."/>
            <person name="Salamov A."/>
            <person name="Andreopoulos B."/>
            <person name="Baker S."/>
            <person name="Barry K."/>
            <person name="Bills G."/>
            <person name="Bluhm B."/>
            <person name="Cannon C."/>
            <person name="Castanera R."/>
            <person name="Culley D."/>
            <person name="Daum C."/>
            <person name="Ezra D."/>
            <person name="Gonzalez J."/>
            <person name="Henrissat B."/>
            <person name="Kuo A."/>
            <person name="Liang C."/>
            <person name="Lipzen A."/>
            <person name="Lutzoni F."/>
            <person name="Magnuson J."/>
            <person name="Mondo S."/>
            <person name="Nolan M."/>
            <person name="Ohm R."/>
            <person name="Pangilinan J."/>
            <person name="Park H.-J."/>
            <person name="Ramirez L."/>
            <person name="Alfaro M."/>
            <person name="Sun H."/>
            <person name="Tritt A."/>
            <person name="Yoshinaga Y."/>
            <person name="Zwiers L.-H."/>
            <person name="Turgeon B."/>
            <person name="Goodwin S."/>
            <person name="Spatafora J."/>
            <person name="Crous P."/>
            <person name="Grigoriev I."/>
        </authorList>
    </citation>
    <scope>NUCLEOTIDE SEQUENCE</scope>
    <source>
        <strain evidence="8">CBS 113818</strain>
    </source>
</reference>
<feature type="compositionally biased region" description="Polar residues" evidence="5">
    <location>
        <begin position="444"/>
        <end position="468"/>
    </location>
</feature>
<name>A0A6A7A427_9PLEO</name>
<feature type="region of interest" description="Disordered" evidence="5">
    <location>
        <begin position="302"/>
        <end position="349"/>
    </location>
</feature>
<dbReference type="PANTHER" id="PTHR15549">
    <property type="entry name" value="PAIRED IMMUNOGLOBULIN-LIKE TYPE 2 RECEPTOR"/>
    <property type="match status" value="1"/>
</dbReference>
<feature type="chain" id="PRO_5025654799" description="Mid2 domain-containing protein" evidence="7">
    <location>
        <begin position="25"/>
        <end position="514"/>
    </location>
</feature>
<evidence type="ECO:0000256" key="6">
    <source>
        <dbReference type="SAM" id="Phobius"/>
    </source>
</evidence>
<protein>
    <recommendedName>
        <fullName evidence="10">Mid2 domain-containing protein</fullName>
    </recommendedName>
</protein>
<evidence type="ECO:0000256" key="3">
    <source>
        <dbReference type="ARBA" id="ARBA00022989"/>
    </source>
</evidence>
<gene>
    <name evidence="8" type="ORF">CC86DRAFT_381547</name>
</gene>